<feature type="chain" id="PRO_5022053693" description="HNH endonuclease" evidence="1">
    <location>
        <begin position="26"/>
        <end position="283"/>
    </location>
</feature>
<keyword evidence="3" id="KW-1185">Reference proteome</keyword>
<evidence type="ECO:0000313" key="2">
    <source>
        <dbReference type="EMBL" id="SMO41630.1"/>
    </source>
</evidence>
<name>A0A521B4L1_9FLAO</name>
<evidence type="ECO:0000313" key="3">
    <source>
        <dbReference type="Proteomes" id="UP000319267"/>
    </source>
</evidence>
<proteinExistence type="predicted"/>
<dbReference type="EMBL" id="FXTQ01000001">
    <property type="protein sequence ID" value="SMO41630.1"/>
    <property type="molecule type" value="Genomic_DNA"/>
</dbReference>
<dbReference type="Gene3D" id="1.10.30.50">
    <property type="match status" value="1"/>
</dbReference>
<evidence type="ECO:0000256" key="1">
    <source>
        <dbReference type="SAM" id="SignalP"/>
    </source>
</evidence>
<dbReference type="Proteomes" id="UP000319267">
    <property type="component" value="Unassembled WGS sequence"/>
</dbReference>
<keyword evidence="1" id="KW-0732">Signal</keyword>
<dbReference type="RefSeq" id="WP_111377047.1">
    <property type="nucleotide sequence ID" value="NZ_CP043612.1"/>
</dbReference>
<accession>A0A521B4L1</accession>
<protein>
    <recommendedName>
        <fullName evidence="4">HNH endonuclease</fullName>
    </recommendedName>
</protein>
<organism evidence="2 3">
    <name type="scientific">Flavobacterium nitrogenifigens</name>
    <dbReference type="NCBI Taxonomy" id="1617283"/>
    <lineage>
        <taxon>Bacteria</taxon>
        <taxon>Pseudomonadati</taxon>
        <taxon>Bacteroidota</taxon>
        <taxon>Flavobacteriia</taxon>
        <taxon>Flavobacteriales</taxon>
        <taxon>Flavobacteriaceae</taxon>
        <taxon>Flavobacterium</taxon>
    </lineage>
</organism>
<sequence>MRKINKPIITAAVVFPVCVSTVGNAAFRARLTACQALINAAEDEFDNKITKGQIHTIAIETLINGNVTNKELKKLYTGQMVAKPQGRVYYDKLISSAPNGLCPLCSHGEATTLDHYLPKTKFPRLSVVPVNLVPSCKDCNTGKLADCPSGPNDETLHPYYDDIENVKWLIADVNRTTPLTLTYRVSPHSTWSALLSARVASHLDCFNLNILYASQAARRLSGMKYNLERIFSSTEGTPGVKRYLEAEAVSNEQVNLNSWESVMYRTLSEDDWFCSGGFRSIAS</sequence>
<dbReference type="AlphaFoldDB" id="A0A521B4L1"/>
<reference evidence="2 3" key="1">
    <citation type="submission" date="2017-05" db="EMBL/GenBank/DDBJ databases">
        <authorList>
            <person name="Varghese N."/>
            <person name="Submissions S."/>
        </authorList>
    </citation>
    <scope>NUCLEOTIDE SEQUENCE [LARGE SCALE GENOMIC DNA]</scope>
    <source>
        <strain evidence="2 3">DSM 29982</strain>
    </source>
</reference>
<evidence type="ECO:0008006" key="4">
    <source>
        <dbReference type="Google" id="ProtNLM"/>
    </source>
</evidence>
<gene>
    <name evidence="2" type="ORF">SAMN06265220_101642</name>
</gene>
<feature type="signal peptide" evidence="1">
    <location>
        <begin position="1"/>
        <end position="25"/>
    </location>
</feature>
<dbReference type="OrthoDB" id="9816185at2"/>